<gene>
    <name evidence="1" type="ORF">IMG5_036340</name>
</gene>
<sequence>MIICINKIEIKIMIMIFLNKSLKIQIKTKNQLIYLFYNRKTINQKEMKFVENLSFIKKMIKKRIKEQLNREFGVNLIIDNQKTTRMIKHRQFLKLLCLYTKICKLMEVFKLQIRKIILKKTHLVLIKINFLIWVVHQITINKKIKLI</sequence>
<dbReference type="InParanoid" id="G0QLT7"/>
<evidence type="ECO:0000313" key="2">
    <source>
        <dbReference type="Proteomes" id="UP000008983"/>
    </source>
</evidence>
<dbReference type="AlphaFoldDB" id="G0QLT7"/>
<reference evidence="1 2" key="1">
    <citation type="submission" date="2011-07" db="EMBL/GenBank/DDBJ databases">
        <authorList>
            <person name="Coyne R."/>
            <person name="Brami D."/>
            <person name="Johnson J."/>
            <person name="Hostetler J."/>
            <person name="Hannick L."/>
            <person name="Clark T."/>
            <person name="Cassidy-Hanley D."/>
            <person name="Inman J."/>
        </authorList>
    </citation>
    <scope>NUCLEOTIDE SEQUENCE [LARGE SCALE GENOMIC DNA]</scope>
    <source>
        <strain evidence="1 2">G5</strain>
    </source>
</reference>
<evidence type="ECO:0000313" key="1">
    <source>
        <dbReference type="EMBL" id="EGR33818.1"/>
    </source>
</evidence>
<proteinExistence type="predicted"/>
<keyword evidence="2" id="KW-1185">Reference proteome</keyword>
<accession>G0QLT7</accession>
<dbReference type="EMBL" id="GL983306">
    <property type="protein sequence ID" value="EGR33818.1"/>
    <property type="molecule type" value="Genomic_DNA"/>
</dbReference>
<name>G0QLT7_ICHMU</name>
<dbReference type="Proteomes" id="UP000008983">
    <property type="component" value="Unassembled WGS sequence"/>
</dbReference>
<dbReference type="RefSeq" id="XP_004039042.1">
    <property type="nucleotide sequence ID" value="XM_004038994.1"/>
</dbReference>
<protein>
    <submittedName>
        <fullName evidence="1">Uncharacterized protein</fullName>
    </submittedName>
</protein>
<dbReference type="GeneID" id="14910008"/>
<organism evidence="1 2">
    <name type="scientific">Ichthyophthirius multifiliis</name>
    <name type="common">White spot disease agent</name>
    <name type="synonym">Ich</name>
    <dbReference type="NCBI Taxonomy" id="5932"/>
    <lineage>
        <taxon>Eukaryota</taxon>
        <taxon>Sar</taxon>
        <taxon>Alveolata</taxon>
        <taxon>Ciliophora</taxon>
        <taxon>Intramacronucleata</taxon>
        <taxon>Oligohymenophorea</taxon>
        <taxon>Hymenostomatida</taxon>
        <taxon>Ophryoglenina</taxon>
        <taxon>Ichthyophthirius</taxon>
    </lineage>
</organism>